<feature type="transmembrane region" description="Helical" evidence="16">
    <location>
        <begin position="149"/>
        <end position="171"/>
    </location>
</feature>
<dbReference type="InterPro" id="IPR013014">
    <property type="entry name" value="PTS_EIIC_2"/>
</dbReference>
<accession>A0A1R4I8V0</accession>
<dbReference type="Proteomes" id="UP000196778">
    <property type="component" value="Unassembled WGS sequence"/>
</dbReference>
<evidence type="ECO:0000256" key="16">
    <source>
        <dbReference type="SAM" id="Phobius"/>
    </source>
</evidence>
<dbReference type="PANTHER" id="PTHR30181">
    <property type="entry name" value="MANNITOL PERMEASE IIC COMPONENT"/>
    <property type="match status" value="1"/>
</dbReference>
<dbReference type="GO" id="GO:0005886">
    <property type="term" value="C:plasma membrane"/>
    <property type="evidence" value="ECO:0007669"/>
    <property type="project" value="UniProtKB-SubCell"/>
</dbReference>
<keyword evidence="11" id="KW-0598">Phosphotransferase system</keyword>
<keyword evidence="7" id="KW-1003">Cell membrane</keyword>
<evidence type="ECO:0000256" key="6">
    <source>
        <dbReference type="ARBA" id="ARBA00022448"/>
    </source>
</evidence>
<feature type="transmembrane region" description="Helical" evidence="16">
    <location>
        <begin position="57"/>
        <end position="74"/>
    </location>
</feature>
<dbReference type="RefSeq" id="WP_087135722.1">
    <property type="nucleotide sequence ID" value="NZ_FUKR01000004.1"/>
</dbReference>
<evidence type="ECO:0000313" key="19">
    <source>
        <dbReference type="EMBL" id="SJN16257.1"/>
    </source>
</evidence>
<keyword evidence="13 16" id="KW-1133">Transmembrane helix</keyword>
<dbReference type="InterPro" id="IPR029503">
    <property type="entry name" value="PTS_EIIB_mannitol"/>
</dbReference>
<feature type="domain" description="PTS EIIC type-2" evidence="18">
    <location>
        <begin position="21"/>
        <end position="359"/>
    </location>
</feature>
<evidence type="ECO:0000256" key="11">
    <source>
        <dbReference type="ARBA" id="ARBA00022683"/>
    </source>
</evidence>
<evidence type="ECO:0000256" key="8">
    <source>
        <dbReference type="ARBA" id="ARBA00022553"/>
    </source>
</evidence>
<feature type="transmembrane region" description="Helical" evidence="16">
    <location>
        <begin position="109"/>
        <end position="128"/>
    </location>
</feature>
<dbReference type="GO" id="GO:0009401">
    <property type="term" value="P:phosphoenolpyruvate-dependent sugar phosphotransferase system"/>
    <property type="evidence" value="ECO:0007669"/>
    <property type="project" value="UniProtKB-KW"/>
</dbReference>
<comment type="catalytic activity">
    <reaction evidence="1">
        <text>D-mannitol(out) + N(pros)-phospho-L-histidyl-[protein] = D-mannitol 1-phosphate(in) + L-histidyl-[protein]</text>
        <dbReference type="Rhea" id="RHEA:33363"/>
        <dbReference type="Rhea" id="RHEA-COMP:9745"/>
        <dbReference type="Rhea" id="RHEA-COMP:9746"/>
        <dbReference type="ChEBI" id="CHEBI:16899"/>
        <dbReference type="ChEBI" id="CHEBI:29979"/>
        <dbReference type="ChEBI" id="CHEBI:61381"/>
        <dbReference type="ChEBI" id="CHEBI:64837"/>
        <dbReference type="EC" id="2.7.1.197"/>
    </reaction>
</comment>
<feature type="transmembrane region" description="Helical" evidence="16">
    <location>
        <begin position="21"/>
        <end position="45"/>
    </location>
</feature>
<evidence type="ECO:0000256" key="14">
    <source>
        <dbReference type="ARBA" id="ARBA00023136"/>
    </source>
</evidence>
<dbReference type="CDD" id="cd05567">
    <property type="entry name" value="PTS_IIB_mannitol"/>
    <property type="match status" value="1"/>
</dbReference>
<dbReference type="PROSITE" id="PS51104">
    <property type="entry name" value="PTS_EIIC_TYPE_2"/>
    <property type="match status" value="1"/>
</dbReference>
<dbReference type="OrthoDB" id="9814222at2"/>
<dbReference type="InterPro" id="IPR036095">
    <property type="entry name" value="PTS_EIIB-like_sf"/>
</dbReference>
<proteinExistence type="predicted"/>
<dbReference type="EMBL" id="FUKR01000004">
    <property type="protein sequence ID" value="SJN16257.1"/>
    <property type="molecule type" value="Genomic_DNA"/>
</dbReference>
<organism evidence="19 20">
    <name type="scientific">Mycetocola reblochoni REB411</name>
    <dbReference type="NCBI Taxonomy" id="1255698"/>
    <lineage>
        <taxon>Bacteria</taxon>
        <taxon>Bacillati</taxon>
        <taxon>Actinomycetota</taxon>
        <taxon>Actinomycetes</taxon>
        <taxon>Micrococcales</taxon>
        <taxon>Microbacteriaceae</taxon>
        <taxon>Mycetocola</taxon>
    </lineage>
</organism>
<dbReference type="PANTHER" id="PTHR30181:SF2">
    <property type="entry name" value="PTS SYSTEM MANNITOL-SPECIFIC EIICBA COMPONENT"/>
    <property type="match status" value="1"/>
</dbReference>
<dbReference type="InterPro" id="IPR003352">
    <property type="entry name" value="PTS_EIIC"/>
</dbReference>
<keyword evidence="9" id="KW-0762">Sugar transport</keyword>
<dbReference type="Pfam" id="PF02378">
    <property type="entry name" value="PTS_EIIC"/>
    <property type="match status" value="1"/>
</dbReference>
<evidence type="ECO:0000256" key="5">
    <source>
        <dbReference type="ARBA" id="ARBA00021825"/>
    </source>
</evidence>
<dbReference type="GO" id="GO:0090563">
    <property type="term" value="F:protein-phosphocysteine-sugar phosphotransferase activity"/>
    <property type="evidence" value="ECO:0007669"/>
    <property type="project" value="TreeGrafter"/>
</dbReference>
<feature type="transmembrane region" description="Helical" evidence="16">
    <location>
        <begin position="245"/>
        <end position="269"/>
    </location>
</feature>
<comment type="subcellular location">
    <subcellularLocation>
        <location evidence="3">Cell membrane</location>
        <topology evidence="3">Multi-pass membrane protein</topology>
    </subcellularLocation>
</comment>
<feature type="transmembrane region" description="Helical" evidence="16">
    <location>
        <begin position="330"/>
        <end position="353"/>
    </location>
</feature>
<keyword evidence="10 19" id="KW-0808">Transferase</keyword>
<gene>
    <name evidence="19" type="ORF">FM119_00425</name>
</gene>
<evidence type="ECO:0000259" key="17">
    <source>
        <dbReference type="PROSITE" id="PS51099"/>
    </source>
</evidence>
<evidence type="ECO:0000256" key="12">
    <source>
        <dbReference type="ARBA" id="ARBA00022692"/>
    </source>
</evidence>
<keyword evidence="8" id="KW-0597">Phosphoprotein</keyword>
<evidence type="ECO:0000256" key="7">
    <source>
        <dbReference type="ARBA" id="ARBA00022475"/>
    </source>
</evidence>
<dbReference type="AlphaFoldDB" id="A0A1R4I8V0"/>
<dbReference type="EC" id="2.7.1.197" evidence="4"/>
<dbReference type="InterPro" id="IPR013011">
    <property type="entry name" value="PTS_EIIB_2"/>
</dbReference>
<evidence type="ECO:0000259" key="18">
    <source>
        <dbReference type="PROSITE" id="PS51104"/>
    </source>
</evidence>
<dbReference type="PROSITE" id="PS51099">
    <property type="entry name" value="PTS_EIIB_TYPE_2"/>
    <property type="match status" value="1"/>
</dbReference>
<sequence>MTTTSESAGKTRGLRTGVQKVGTFLSGMVMPNIAAFIAWGLITALFIPEGYLPNEQISSMVAPMLYFLLPLLIASTGGRIIHGARGSVVATIATTGVIMSSIGDPMFDGGSPMFLGAMVMAPLAAWLMKQLDRLWDGKVKAGFEMLVNNFSAGIFGAIMAVVGFFAVGPVIRTITDWLGAGVNALLDAGLLPLASIIVEPAKVLFLNNAINHGVLTPLASSQAAEQGRSLLYLVEANPGPGLGMLIAFTVFGLGAARATAPGAIVIQFLGGIHEIYFPYVLAKPVLLLGLIAGGATGIATNVIFGSGLSGAASPGSIIAVLTMTAPGSHLGVILSVVLSALVSFLVCGAILAASRKRDLASGNAGDLSAAVAATSANKGKESSVLGTLNTSAAAPAGAPAAGVVAEPAVDRAEAHRRVEKVIFACDAGMGSSAMGASVLRNMVTKAGIEGVSVTNAAIANLDGTADLIVTQRELTDRARQKDPTAQHVSVDNFMNSPRYTEIVEQLRAQG</sequence>
<evidence type="ECO:0000256" key="4">
    <source>
        <dbReference type="ARBA" id="ARBA00011909"/>
    </source>
</evidence>
<dbReference type="GO" id="GO:0022872">
    <property type="term" value="F:protein-N(PI)-phosphohistidine-mannitol phosphotransferase system transmembrane transporter activity"/>
    <property type="evidence" value="ECO:0007669"/>
    <property type="project" value="InterPro"/>
</dbReference>
<keyword evidence="12 16" id="KW-0812">Transmembrane</keyword>
<evidence type="ECO:0000256" key="13">
    <source>
        <dbReference type="ARBA" id="ARBA00022989"/>
    </source>
</evidence>
<evidence type="ECO:0000256" key="15">
    <source>
        <dbReference type="ARBA" id="ARBA00033349"/>
    </source>
</evidence>
<dbReference type="InterPro" id="IPR050893">
    <property type="entry name" value="Sugar_PTS"/>
</dbReference>
<evidence type="ECO:0000256" key="10">
    <source>
        <dbReference type="ARBA" id="ARBA00022679"/>
    </source>
</evidence>
<reference evidence="20" key="1">
    <citation type="submission" date="2017-02" db="EMBL/GenBank/DDBJ databases">
        <authorList>
            <person name="Dridi B."/>
        </authorList>
    </citation>
    <scope>NUCLEOTIDE SEQUENCE [LARGE SCALE GENOMIC DNA]</scope>
    <source>
        <strain evidence="20">EB411</strain>
    </source>
</reference>
<protein>
    <recommendedName>
        <fullName evidence="5">PTS system mannitol-specific EIICB component</fullName>
        <ecNumber evidence="4">2.7.1.197</ecNumber>
    </recommendedName>
    <alternativeName>
        <fullName evidence="15">EIICB-Mtl</fullName>
    </alternativeName>
</protein>
<evidence type="ECO:0000256" key="3">
    <source>
        <dbReference type="ARBA" id="ARBA00004651"/>
    </source>
</evidence>
<dbReference type="SUPFAM" id="SSF52794">
    <property type="entry name" value="PTS system IIB component-like"/>
    <property type="match status" value="1"/>
</dbReference>
<keyword evidence="6" id="KW-0813">Transport</keyword>
<evidence type="ECO:0000313" key="20">
    <source>
        <dbReference type="Proteomes" id="UP000196778"/>
    </source>
</evidence>
<feature type="transmembrane region" description="Helical" evidence="16">
    <location>
        <begin position="86"/>
        <end position="103"/>
    </location>
</feature>
<dbReference type="Gene3D" id="3.40.50.2300">
    <property type="match status" value="1"/>
</dbReference>
<feature type="domain" description="PTS EIIB type-2" evidence="17">
    <location>
        <begin position="419"/>
        <end position="510"/>
    </location>
</feature>
<name>A0A1R4I8V0_9MICO</name>
<dbReference type="InterPro" id="IPR003501">
    <property type="entry name" value="PTS_EIIB_2/3"/>
</dbReference>
<keyword evidence="20" id="KW-1185">Reference proteome</keyword>
<dbReference type="Pfam" id="PF02302">
    <property type="entry name" value="PTS_IIB"/>
    <property type="match status" value="1"/>
</dbReference>
<evidence type="ECO:0000256" key="9">
    <source>
        <dbReference type="ARBA" id="ARBA00022597"/>
    </source>
</evidence>
<keyword evidence="14 16" id="KW-0472">Membrane</keyword>
<comment type="function">
    <text evidence="2">The phosphoenolpyruvate-dependent sugar phosphotransferase system (sugar PTS), a major carbohydrate active transport system, catalyzes the phosphorylation of incoming sugar substrates concomitantly with their translocation across the cell membrane. The enzyme II CmtAB PTS system is involved in D-mannitol transport.</text>
</comment>
<evidence type="ECO:0000256" key="2">
    <source>
        <dbReference type="ARBA" id="ARBA00002434"/>
    </source>
</evidence>
<evidence type="ECO:0000256" key="1">
    <source>
        <dbReference type="ARBA" id="ARBA00001655"/>
    </source>
</evidence>